<accession>A0A7Y5EK57</accession>
<name>A0A7Y5EK57_9GAMM</name>
<gene>
    <name evidence="2" type="ORF">HRH59_15970</name>
</gene>
<dbReference type="RefSeq" id="WP_173502275.1">
    <property type="nucleotide sequence ID" value="NZ_JABSOD010000021.1"/>
</dbReference>
<dbReference type="AlphaFoldDB" id="A0A7Y5EK57"/>
<protein>
    <submittedName>
        <fullName evidence="2">M48 family metallopeptidase</fullName>
    </submittedName>
</protein>
<evidence type="ECO:0000313" key="3">
    <source>
        <dbReference type="Proteomes" id="UP000523161"/>
    </source>
</evidence>
<reference evidence="2 3" key="1">
    <citation type="submission" date="2020-06" db="EMBL/GenBank/DDBJ databases">
        <title>Rheinheimera sp. nov., a marine bacterium isolated from coastal.</title>
        <authorList>
            <person name="Yu Q."/>
            <person name="Qi Y."/>
            <person name="Pu J."/>
        </authorList>
    </citation>
    <scope>NUCLEOTIDE SEQUENCE [LARGE SCALE GENOMIC DNA]</scope>
    <source>
        <strain evidence="2 3">YQF-2</strain>
    </source>
</reference>
<comment type="caution">
    <text evidence="2">The sequence shown here is derived from an EMBL/GenBank/DDBJ whole genome shotgun (WGS) entry which is preliminary data.</text>
</comment>
<dbReference type="CDD" id="cd07344">
    <property type="entry name" value="M48_yhfN_like"/>
    <property type="match status" value="1"/>
</dbReference>
<dbReference type="Gene3D" id="3.30.2010.10">
    <property type="entry name" value="Metalloproteases ('zincins'), catalytic domain"/>
    <property type="match status" value="1"/>
</dbReference>
<evidence type="ECO:0000259" key="1">
    <source>
        <dbReference type="Pfam" id="PF01863"/>
    </source>
</evidence>
<evidence type="ECO:0000313" key="2">
    <source>
        <dbReference type="EMBL" id="NRQ44041.1"/>
    </source>
</evidence>
<dbReference type="InterPro" id="IPR053136">
    <property type="entry name" value="UTP_pyrophosphatase-like"/>
</dbReference>
<dbReference type="PANTHER" id="PTHR30399:SF1">
    <property type="entry name" value="UTP PYROPHOSPHATASE"/>
    <property type="match status" value="1"/>
</dbReference>
<sequence length="234" mass="27390">MSALVIESDTFSYSLHYSAKRRSVALQIKQGKLTVRAPFGYSLTDIKTLVAQKQPWIVKHLQHSEQQTKPDWLMQQQVPMLGTMMPLQLRSGVKSQVQHVDNSLIITVSTRTAAQNVQRRALVLIQQWYQQQAVSWFSERVAYWQGRMQLQAGPVIIGNWQTKWGYCKHNTELGFNRRLLMAPAWVADYVVVHELAHLKHLNHSPRFWQLVRQHYPQAEQAKSWLRQQHQQMEL</sequence>
<organism evidence="2 3">
    <name type="scientific">Rheinheimera lutimaris</name>
    <dbReference type="NCBI Taxonomy" id="2740584"/>
    <lineage>
        <taxon>Bacteria</taxon>
        <taxon>Pseudomonadati</taxon>
        <taxon>Pseudomonadota</taxon>
        <taxon>Gammaproteobacteria</taxon>
        <taxon>Chromatiales</taxon>
        <taxon>Chromatiaceae</taxon>
        <taxon>Rheinheimera</taxon>
    </lineage>
</organism>
<dbReference type="Proteomes" id="UP000523161">
    <property type="component" value="Unassembled WGS sequence"/>
</dbReference>
<proteinExistence type="predicted"/>
<feature type="domain" description="YgjP-like metallopeptidase" evidence="1">
    <location>
        <begin position="22"/>
        <end position="227"/>
    </location>
</feature>
<dbReference type="Pfam" id="PF01863">
    <property type="entry name" value="YgjP-like"/>
    <property type="match status" value="1"/>
</dbReference>
<dbReference type="PANTHER" id="PTHR30399">
    <property type="entry name" value="UNCHARACTERIZED PROTEIN YGJP"/>
    <property type="match status" value="1"/>
</dbReference>
<dbReference type="EMBL" id="JABSOD010000021">
    <property type="protein sequence ID" value="NRQ44041.1"/>
    <property type="molecule type" value="Genomic_DNA"/>
</dbReference>
<dbReference type="InterPro" id="IPR002725">
    <property type="entry name" value="YgjP-like_metallopeptidase"/>
</dbReference>
<keyword evidence="3" id="KW-1185">Reference proteome</keyword>